<dbReference type="InterPro" id="IPR015956">
    <property type="entry name" value="Peniciliin-bd_prot_C_sf"/>
</dbReference>
<evidence type="ECO:0000256" key="4">
    <source>
        <dbReference type="ARBA" id="ARBA00012448"/>
    </source>
</evidence>
<dbReference type="PANTHER" id="PTHR21581:SF6">
    <property type="entry name" value="TRAFFICKING PROTEIN PARTICLE COMPLEX SUBUNIT 12"/>
    <property type="match status" value="1"/>
</dbReference>
<keyword evidence="6" id="KW-0645">Protease</keyword>
<evidence type="ECO:0000256" key="13">
    <source>
        <dbReference type="RuleBase" id="RU004016"/>
    </source>
</evidence>
<evidence type="ECO:0000256" key="5">
    <source>
        <dbReference type="ARBA" id="ARBA00022645"/>
    </source>
</evidence>
<comment type="catalytic activity">
    <reaction evidence="12">
        <text>Preferential cleavage: (Ac)2-L-Lys-D-Ala-|-D-Ala. Also transpeptidation of peptidyl-alanyl moieties that are N-acyl substituents of D-alanine.</text>
        <dbReference type="EC" id="3.4.16.4"/>
    </reaction>
</comment>
<dbReference type="Gene3D" id="3.40.710.10">
    <property type="entry name" value="DD-peptidase/beta-lactamase superfamily"/>
    <property type="match status" value="1"/>
</dbReference>
<dbReference type="Gene3D" id="2.60.410.10">
    <property type="entry name" value="D-Ala-D-Ala carboxypeptidase, C-terminal domain"/>
    <property type="match status" value="1"/>
</dbReference>
<keyword evidence="18" id="KW-1185">Reference proteome</keyword>
<dbReference type="EMBL" id="JBBMER010000002">
    <property type="protein sequence ID" value="MEQ2378950.1"/>
    <property type="molecule type" value="Genomic_DNA"/>
</dbReference>
<dbReference type="Proteomes" id="UP001442364">
    <property type="component" value="Unassembled WGS sequence"/>
</dbReference>
<keyword evidence="14" id="KW-0812">Transmembrane</keyword>
<organism evidence="17 18">
    <name type="scientific">[Lactobacillus] rogosae</name>
    <dbReference type="NCBI Taxonomy" id="706562"/>
    <lineage>
        <taxon>Bacteria</taxon>
        <taxon>Bacillati</taxon>
        <taxon>Bacillota</taxon>
        <taxon>Clostridia</taxon>
        <taxon>Lachnospirales</taxon>
        <taxon>Lachnospiraceae</taxon>
        <taxon>Lachnospira</taxon>
    </lineage>
</organism>
<name>A0ABV1BTW3_9FIRM</name>
<evidence type="ECO:0000256" key="2">
    <source>
        <dbReference type="ARBA" id="ARBA00004752"/>
    </source>
</evidence>
<feature type="domain" description="Peptidase S11 D-alanyl-D-alanine carboxypeptidase A N-terminal" evidence="15">
    <location>
        <begin position="52"/>
        <end position="287"/>
    </location>
</feature>
<evidence type="ECO:0000313" key="18">
    <source>
        <dbReference type="Proteomes" id="UP001442364"/>
    </source>
</evidence>
<evidence type="ECO:0000256" key="6">
    <source>
        <dbReference type="ARBA" id="ARBA00022670"/>
    </source>
</evidence>
<dbReference type="InterPro" id="IPR001967">
    <property type="entry name" value="Peptidase_S11_N"/>
</dbReference>
<proteinExistence type="inferred from homology"/>
<protein>
    <recommendedName>
        <fullName evidence="4">serine-type D-Ala-D-Ala carboxypeptidase</fullName>
        <ecNumber evidence="4">3.4.16.4</ecNumber>
    </recommendedName>
</protein>
<comment type="pathway">
    <text evidence="2">Cell wall biogenesis; peptidoglycan biosynthesis.</text>
</comment>
<dbReference type="PANTHER" id="PTHR21581">
    <property type="entry name" value="D-ALANYL-D-ALANINE CARBOXYPEPTIDASE"/>
    <property type="match status" value="1"/>
</dbReference>
<dbReference type="InterPro" id="IPR012907">
    <property type="entry name" value="Peptidase_S11_C"/>
</dbReference>
<dbReference type="Pfam" id="PF00768">
    <property type="entry name" value="Peptidase_S11"/>
    <property type="match status" value="1"/>
</dbReference>
<dbReference type="SUPFAM" id="SSF56601">
    <property type="entry name" value="beta-lactamase/transpeptidase-like"/>
    <property type="match status" value="1"/>
</dbReference>
<comment type="caution">
    <text evidence="17">The sequence shown here is derived from an EMBL/GenBank/DDBJ whole genome shotgun (WGS) entry which is preliminary data.</text>
</comment>
<dbReference type="Pfam" id="PF07943">
    <property type="entry name" value="PBP5_C"/>
    <property type="match status" value="1"/>
</dbReference>
<sequence>MSGYMKVLAEYSDKAGHKDRTGHIKRITGIITAIIMLITSAVIVPVFCCAEEVSGPDIDTPSAILMEAATGQVIYEKDADTVLAPASITKIMTLILIFEAIEDGSINMEDPVTVSEYAASMGGSQVFLEPGEIQSVRTMIKCIAVASANDACVAMAEHISGAENVFVDKMNEKARELGMSNTHFINCCGLDVDGHTSSARDVAVMSRELINNHPQIKEFSSIWMESITHITRKGEKDFVLTNTNKLMKQYAYATGLKTGSTSKAGCCLSGTANKDGIDLIAVVMAAPTSKIRFSDAITLLNYGFSVCSIYKDEEPLDTESIKISSGRQDKIKITKEKDYSYMFINKYNNDDIRRECIINDNIKAPLKEGDEVGVIKYYYNEAYIGSVKIISCENVDTAGFMDTVKKIFKSLL</sequence>
<evidence type="ECO:0000256" key="9">
    <source>
        <dbReference type="ARBA" id="ARBA00022960"/>
    </source>
</evidence>
<gene>
    <name evidence="17" type="ORF">WMO14_03495</name>
</gene>
<dbReference type="InterPro" id="IPR012338">
    <property type="entry name" value="Beta-lactam/transpept-like"/>
</dbReference>
<dbReference type="InterPro" id="IPR037167">
    <property type="entry name" value="Peptidase_S11_C_sf"/>
</dbReference>
<evidence type="ECO:0000259" key="16">
    <source>
        <dbReference type="Pfam" id="PF07943"/>
    </source>
</evidence>
<dbReference type="PRINTS" id="PR00725">
    <property type="entry name" value="DADACBPTASE1"/>
</dbReference>
<keyword evidence="8 17" id="KW-0378">Hydrolase</keyword>
<keyword evidence="14" id="KW-1133">Transmembrane helix</keyword>
<evidence type="ECO:0000256" key="7">
    <source>
        <dbReference type="ARBA" id="ARBA00022729"/>
    </source>
</evidence>
<feature type="domain" description="Peptidase S11 D-Ala-D-Ala carboxypeptidase A C-terminal" evidence="16">
    <location>
        <begin position="308"/>
        <end position="396"/>
    </location>
</feature>
<evidence type="ECO:0000256" key="3">
    <source>
        <dbReference type="ARBA" id="ARBA00007164"/>
    </source>
</evidence>
<keyword evidence="11" id="KW-0961">Cell wall biogenesis/degradation</keyword>
<comment type="similarity">
    <text evidence="3 13">Belongs to the peptidase S11 family.</text>
</comment>
<keyword evidence="7" id="KW-0732">Signal</keyword>
<evidence type="ECO:0000256" key="1">
    <source>
        <dbReference type="ARBA" id="ARBA00003217"/>
    </source>
</evidence>
<evidence type="ECO:0000313" key="17">
    <source>
        <dbReference type="EMBL" id="MEQ2378950.1"/>
    </source>
</evidence>
<evidence type="ECO:0000256" key="10">
    <source>
        <dbReference type="ARBA" id="ARBA00022984"/>
    </source>
</evidence>
<evidence type="ECO:0000256" key="11">
    <source>
        <dbReference type="ARBA" id="ARBA00023316"/>
    </source>
</evidence>
<evidence type="ECO:0000256" key="8">
    <source>
        <dbReference type="ARBA" id="ARBA00022801"/>
    </source>
</evidence>
<comment type="function">
    <text evidence="1">Removes C-terminal D-alanyl residues from sugar-peptide cell wall precursors.</text>
</comment>
<keyword evidence="9" id="KW-0133">Cell shape</keyword>
<dbReference type="GO" id="GO:0004180">
    <property type="term" value="F:carboxypeptidase activity"/>
    <property type="evidence" value="ECO:0007669"/>
    <property type="project" value="UniProtKB-KW"/>
</dbReference>
<evidence type="ECO:0000259" key="15">
    <source>
        <dbReference type="Pfam" id="PF00768"/>
    </source>
</evidence>
<keyword evidence="10" id="KW-0573">Peptidoglycan synthesis</keyword>
<evidence type="ECO:0000256" key="12">
    <source>
        <dbReference type="ARBA" id="ARBA00034000"/>
    </source>
</evidence>
<dbReference type="SUPFAM" id="SSF69189">
    <property type="entry name" value="Penicillin-binding protein associated domain"/>
    <property type="match status" value="1"/>
</dbReference>
<dbReference type="EC" id="3.4.16.4" evidence="4"/>
<keyword evidence="14" id="KW-0472">Membrane</keyword>
<accession>A0ABV1BTW3</accession>
<feature type="transmembrane region" description="Helical" evidence="14">
    <location>
        <begin position="27"/>
        <end position="47"/>
    </location>
</feature>
<reference evidence="17 18" key="1">
    <citation type="submission" date="2024-03" db="EMBL/GenBank/DDBJ databases">
        <title>Human intestinal bacterial collection.</title>
        <authorList>
            <person name="Pauvert C."/>
            <person name="Hitch T.C.A."/>
            <person name="Clavel T."/>
        </authorList>
    </citation>
    <scope>NUCLEOTIDE SEQUENCE [LARGE SCALE GENOMIC DNA]</scope>
    <source>
        <strain evidence="17 18">CLA-AA-H255</strain>
    </source>
</reference>
<dbReference type="InterPro" id="IPR018044">
    <property type="entry name" value="Peptidase_S11"/>
</dbReference>
<evidence type="ECO:0000256" key="14">
    <source>
        <dbReference type="SAM" id="Phobius"/>
    </source>
</evidence>
<keyword evidence="5 17" id="KW-0121">Carboxypeptidase</keyword>